<dbReference type="InParanoid" id="A0A061EB39"/>
<dbReference type="Pfam" id="PF12819">
    <property type="entry name" value="Malectin_like"/>
    <property type="match status" value="1"/>
</dbReference>
<dbReference type="PANTHER" id="PTHR34590">
    <property type="entry name" value="OS03G0124300 PROTEIN-RELATED"/>
    <property type="match status" value="1"/>
</dbReference>
<evidence type="ECO:0000256" key="8">
    <source>
        <dbReference type="ARBA" id="ARBA00022989"/>
    </source>
</evidence>
<keyword evidence="6" id="KW-0547">Nucleotide-binding</keyword>
<dbReference type="Gene3D" id="2.60.120.430">
    <property type="entry name" value="Galactose-binding lectin"/>
    <property type="match status" value="2"/>
</dbReference>
<dbReference type="Proteomes" id="UP000026915">
    <property type="component" value="Chromosome 2"/>
</dbReference>
<keyword evidence="10" id="KW-0325">Glycoprotein</keyword>
<dbReference type="GO" id="GO:0005524">
    <property type="term" value="F:ATP binding"/>
    <property type="evidence" value="ECO:0007669"/>
    <property type="project" value="UniProtKB-KW"/>
</dbReference>
<protein>
    <submittedName>
        <fullName evidence="13">Malectin/receptor-like protein kinase family protein</fullName>
    </submittedName>
</protein>
<dbReference type="PANTHER" id="PTHR34590:SF15">
    <property type="entry name" value="PROTEIN KINASE DOMAIN-CONTAINING PROTEIN"/>
    <property type="match status" value="1"/>
</dbReference>
<dbReference type="STRING" id="3641.A0A061EB39"/>
<keyword evidence="7" id="KW-0067">ATP-binding</keyword>
<keyword evidence="14" id="KW-1185">Reference proteome</keyword>
<proteinExistence type="predicted"/>
<dbReference type="AlphaFoldDB" id="A0A061EB39"/>
<dbReference type="GO" id="GO:0004714">
    <property type="term" value="F:transmembrane receptor protein tyrosine kinase activity"/>
    <property type="evidence" value="ECO:0007669"/>
    <property type="project" value="InterPro"/>
</dbReference>
<evidence type="ECO:0000256" key="2">
    <source>
        <dbReference type="ARBA" id="ARBA00022527"/>
    </source>
</evidence>
<evidence type="ECO:0000256" key="3">
    <source>
        <dbReference type="ARBA" id="ARBA00022679"/>
    </source>
</evidence>
<evidence type="ECO:0000256" key="7">
    <source>
        <dbReference type="ARBA" id="ARBA00022840"/>
    </source>
</evidence>
<evidence type="ECO:0000256" key="11">
    <source>
        <dbReference type="SAM" id="Phobius"/>
    </source>
</evidence>
<evidence type="ECO:0000256" key="4">
    <source>
        <dbReference type="ARBA" id="ARBA00022692"/>
    </source>
</evidence>
<name>A0A061EB39_THECC</name>
<comment type="subcellular location">
    <subcellularLocation>
        <location evidence="1">Membrane</location>
        <topology evidence="1">Single-pass type I membrane protein</topology>
    </subcellularLocation>
</comment>
<keyword evidence="4 11" id="KW-0812">Transmembrane</keyword>
<dbReference type="GO" id="GO:0004672">
    <property type="term" value="F:protein kinase activity"/>
    <property type="evidence" value="ECO:0000318"/>
    <property type="project" value="GO_Central"/>
</dbReference>
<dbReference type="eggNOG" id="KOG1187">
    <property type="taxonomic scope" value="Eukaryota"/>
</dbReference>
<keyword evidence="5" id="KW-0732">Signal</keyword>
<keyword evidence="13" id="KW-0418">Kinase</keyword>
<accession>A0A061EB39</accession>
<evidence type="ECO:0000313" key="14">
    <source>
        <dbReference type="Proteomes" id="UP000026915"/>
    </source>
</evidence>
<dbReference type="EMBL" id="CM001880">
    <property type="protein sequence ID" value="EOY01617.1"/>
    <property type="molecule type" value="Genomic_DNA"/>
</dbReference>
<sequence length="522" mass="58586">MIEVLCSLELAQQLQFQGFENSNGSAKDIVSHSNSNLMLGLEFFGAGRFLPYTYHLMKCALNLKYSILSKRKTTDIRSLLFAEILTFFLSFLLIAIAPISASIPSYVPTDSISLDCSSSIFPSSVKMSSSPSEFKYDSSVVTRIYNIDSHIFQYQKTLPCIFRKQTTYTFTVSTGPKFIQLHFQPIKHEILDISKALFSVSVAGYTLLGTSKFSKHNLLVDYAIREFCIIIVGQVVNVTFTPSLHISESYAFVNKIEVVSMPSILYIKEDFPLPLVGYPSRGYYIQNSRALEMMHRVNMGGDSISPKEDTGMFRFWIEDAGYLTSDESSTRTIESEVAINFSSLMPAYTAPKKVNASARIVTTEGSFANWSFPVDSRFYYLVRLHFCDISGWTEANEGVFRISINNHAVEDHADVLHWSHGAGIPIYKDYIVNFSRHSEGIKHLSVAIGILNEPDDISGLAILNGLEIFKLSDLSNNLAGPYPFGTNDGHDQKFPRSSEYEDIKLVIALWSFMGFDMVLVLL</sequence>
<evidence type="ECO:0000256" key="5">
    <source>
        <dbReference type="ARBA" id="ARBA00022729"/>
    </source>
</evidence>
<gene>
    <name evidence="13" type="ORF">TCM_011466</name>
</gene>
<keyword evidence="2" id="KW-0723">Serine/threonine-protein kinase</keyword>
<evidence type="ECO:0000256" key="10">
    <source>
        <dbReference type="ARBA" id="ARBA00023180"/>
    </source>
</evidence>
<keyword evidence="3" id="KW-0808">Transferase</keyword>
<dbReference type="Gramene" id="EOY01617">
    <property type="protein sequence ID" value="EOY01617"/>
    <property type="gene ID" value="TCM_011466"/>
</dbReference>
<organism evidence="13 14">
    <name type="scientific">Theobroma cacao</name>
    <name type="common">Cacao</name>
    <name type="synonym">Cocoa</name>
    <dbReference type="NCBI Taxonomy" id="3641"/>
    <lineage>
        <taxon>Eukaryota</taxon>
        <taxon>Viridiplantae</taxon>
        <taxon>Streptophyta</taxon>
        <taxon>Embryophyta</taxon>
        <taxon>Tracheophyta</taxon>
        <taxon>Spermatophyta</taxon>
        <taxon>Magnoliopsida</taxon>
        <taxon>eudicotyledons</taxon>
        <taxon>Gunneridae</taxon>
        <taxon>Pentapetalae</taxon>
        <taxon>rosids</taxon>
        <taxon>malvids</taxon>
        <taxon>Malvales</taxon>
        <taxon>Malvaceae</taxon>
        <taxon>Byttnerioideae</taxon>
        <taxon>Theobroma</taxon>
    </lineage>
</organism>
<dbReference type="InterPro" id="IPR045272">
    <property type="entry name" value="ANXUR1/2-like"/>
</dbReference>
<dbReference type="GO" id="GO:0005886">
    <property type="term" value="C:plasma membrane"/>
    <property type="evidence" value="ECO:0000318"/>
    <property type="project" value="GO_Central"/>
</dbReference>
<evidence type="ECO:0000256" key="9">
    <source>
        <dbReference type="ARBA" id="ARBA00023136"/>
    </source>
</evidence>
<evidence type="ECO:0000313" key="13">
    <source>
        <dbReference type="EMBL" id="EOY01617.1"/>
    </source>
</evidence>
<feature type="transmembrane region" description="Helical" evidence="11">
    <location>
        <begin position="79"/>
        <end position="101"/>
    </location>
</feature>
<dbReference type="InterPro" id="IPR024788">
    <property type="entry name" value="Malectin-like_Carb-bd_dom"/>
</dbReference>
<evidence type="ECO:0000259" key="12">
    <source>
        <dbReference type="Pfam" id="PF12819"/>
    </source>
</evidence>
<dbReference type="GO" id="GO:0004674">
    <property type="term" value="F:protein serine/threonine kinase activity"/>
    <property type="evidence" value="ECO:0007669"/>
    <property type="project" value="UniProtKB-KW"/>
</dbReference>
<evidence type="ECO:0000256" key="1">
    <source>
        <dbReference type="ARBA" id="ARBA00004479"/>
    </source>
</evidence>
<dbReference type="HOGENOM" id="CLU_522165_0_0_1"/>
<evidence type="ECO:0000256" key="6">
    <source>
        <dbReference type="ARBA" id="ARBA00022741"/>
    </source>
</evidence>
<reference evidence="13 14" key="1">
    <citation type="journal article" date="2013" name="Genome Biol.">
        <title>The genome sequence of the most widely cultivated cacao type and its use to identify candidate genes regulating pod color.</title>
        <authorList>
            <person name="Motamayor J.C."/>
            <person name="Mockaitis K."/>
            <person name="Schmutz J."/>
            <person name="Haiminen N."/>
            <person name="Iii D.L."/>
            <person name="Cornejo O."/>
            <person name="Findley S.D."/>
            <person name="Zheng P."/>
            <person name="Utro F."/>
            <person name="Royaert S."/>
            <person name="Saski C."/>
            <person name="Jenkins J."/>
            <person name="Podicheti R."/>
            <person name="Zhao M."/>
            <person name="Scheffler B.E."/>
            <person name="Stack J.C."/>
            <person name="Feltus F.A."/>
            <person name="Mustiga G.M."/>
            <person name="Amores F."/>
            <person name="Phillips W."/>
            <person name="Marelli J.P."/>
            <person name="May G.D."/>
            <person name="Shapiro H."/>
            <person name="Ma J."/>
            <person name="Bustamante C.D."/>
            <person name="Schnell R.J."/>
            <person name="Main D."/>
            <person name="Gilbert D."/>
            <person name="Parida L."/>
            <person name="Kuhn D.N."/>
        </authorList>
    </citation>
    <scope>NUCLEOTIDE SEQUENCE [LARGE SCALE GENOMIC DNA]</scope>
    <source>
        <strain evidence="14">cv. Matina 1-6</strain>
    </source>
</reference>
<feature type="domain" description="Malectin-like" evidence="12">
    <location>
        <begin position="163"/>
        <end position="470"/>
    </location>
</feature>
<dbReference type="FunFam" id="2.60.120.430:FF:000007">
    <property type="entry name" value="FERONIA receptor-like kinase"/>
    <property type="match status" value="1"/>
</dbReference>
<keyword evidence="9 11" id="KW-0472">Membrane</keyword>
<keyword evidence="8 11" id="KW-1133">Transmembrane helix</keyword>